<dbReference type="RefSeq" id="WP_109340786.1">
    <property type="nucleotide sequence ID" value="NZ_CP029347.1"/>
</dbReference>
<dbReference type="InterPro" id="IPR000192">
    <property type="entry name" value="Aminotrans_V_dom"/>
</dbReference>
<dbReference type="InterPro" id="IPR015424">
    <property type="entry name" value="PyrdxlP-dep_Trfase"/>
</dbReference>
<dbReference type="EMBL" id="CP029347">
    <property type="protein sequence ID" value="AWL13279.1"/>
    <property type="molecule type" value="Genomic_DNA"/>
</dbReference>
<gene>
    <name evidence="3" type="ORF">HMF8227_02830</name>
</gene>
<accession>A0A2S2E6Q1</accession>
<keyword evidence="1" id="KW-0663">Pyridoxal phosphate</keyword>
<proteinExistence type="predicted"/>
<dbReference type="Proteomes" id="UP000245728">
    <property type="component" value="Chromosome"/>
</dbReference>
<dbReference type="PANTHER" id="PTHR43586:SF15">
    <property type="entry name" value="BLR3095 PROTEIN"/>
    <property type="match status" value="1"/>
</dbReference>
<protein>
    <recommendedName>
        <fullName evidence="2">Aminotransferase class V domain-containing protein</fullName>
    </recommendedName>
</protein>
<evidence type="ECO:0000256" key="1">
    <source>
        <dbReference type="ARBA" id="ARBA00022898"/>
    </source>
</evidence>
<dbReference type="Pfam" id="PF00266">
    <property type="entry name" value="Aminotran_5"/>
    <property type="match status" value="1"/>
</dbReference>
<evidence type="ECO:0000313" key="4">
    <source>
        <dbReference type="Proteomes" id="UP000245728"/>
    </source>
</evidence>
<dbReference type="InterPro" id="IPR015421">
    <property type="entry name" value="PyrdxlP-dep_Trfase_major"/>
</dbReference>
<dbReference type="Gene3D" id="3.40.640.10">
    <property type="entry name" value="Type I PLP-dependent aspartate aminotransferase-like (Major domain)"/>
    <property type="match status" value="1"/>
</dbReference>
<dbReference type="Gene3D" id="3.90.1150.10">
    <property type="entry name" value="Aspartate Aminotransferase, domain 1"/>
    <property type="match status" value="1"/>
</dbReference>
<evidence type="ECO:0000259" key="2">
    <source>
        <dbReference type="Pfam" id="PF00266"/>
    </source>
</evidence>
<dbReference type="SUPFAM" id="SSF53383">
    <property type="entry name" value="PLP-dependent transferases"/>
    <property type="match status" value="1"/>
</dbReference>
<dbReference type="KEGG" id="salh:HMF8227_02830"/>
<reference evidence="3 4" key="1">
    <citation type="submission" date="2018-05" db="EMBL/GenBank/DDBJ databases">
        <title>Salinimonas sp. HMF8227 Genome sequencing and assembly.</title>
        <authorList>
            <person name="Kang H."/>
            <person name="Kang J."/>
            <person name="Cha I."/>
            <person name="Kim H."/>
            <person name="Joh K."/>
        </authorList>
    </citation>
    <scope>NUCLEOTIDE SEQUENCE [LARGE SCALE GENOMIC DNA]</scope>
    <source>
        <strain evidence="3 4">HMF8227</strain>
    </source>
</reference>
<feature type="domain" description="Aminotransferase class V" evidence="2">
    <location>
        <begin position="54"/>
        <end position="362"/>
    </location>
</feature>
<evidence type="ECO:0000313" key="3">
    <source>
        <dbReference type="EMBL" id="AWL13279.1"/>
    </source>
</evidence>
<sequence length="388" mass="44544">MYQYLYQRFLNANQGKQHFACHSHHYWPDVTREAMLDYWDDSARLVDDKWDYLFTTKLPLVQQHIARILNTNEPEQIVFAPNTHELVYRILSCLDWCQPVNILTTDSEFHSFSRQVKRLDESDNLNLTQVATLPAEDFEARFTQALNEKRYDLVFLSQVFFNSGIALQNPEAIVNAVRHSDTIVVIDGYHGFMALPTDLNAIKDRIFYLAGSYKYAQGGEGACFAHIPSGCTLRPAYTGWFAGFGELSQAQSDKVFYADNGMRFGGATMDMAPVYRLHAVLELFEREGLPVDKIHGYVQQCQQQFLAILDNLSHPELNRDQLLSRDLDHHGHFLTFKLSSAEKVQALAEHLRQHGIITDARGDRLRFGFALYHNPQDYDLSCLEHSNA</sequence>
<organism evidence="3 4">
    <name type="scientific">Saliniradius amylolyticus</name>
    <dbReference type="NCBI Taxonomy" id="2183582"/>
    <lineage>
        <taxon>Bacteria</taxon>
        <taxon>Pseudomonadati</taxon>
        <taxon>Pseudomonadota</taxon>
        <taxon>Gammaproteobacteria</taxon>
        <taxon>Alteromonadales</taxon>
        <taxon>Alteromonadaceae</taxon>
        <taxon>Saliniradius</taxon>
    </lineage>
</organism>
<dbReference type="InterPro" id="IPR015422">
    <property type="entry name" value="PyrdxlP-dep_Trfase_small"/>
</dbReference>
<name>A0A2S2E6Q1_9ALTE</name>
<dbReference type="PANTHER" id="PTHR43586">
    <property type="entry name" value="CYSTEINE DESULFURASE"/>
    <property type="match status" value="1"/>
</dbReference>
<dbReference type="AlphaFoldDB" id="A0A2S2E6Q1"/>
<keyword evidence="4" id="KW-1185">Reference proteome</keyword>
<dbReference type="OrthoDB" id="5501089at2"/>